<dbReference type="AlphaFoldDB" id="A0A841BW73"/>
<dbReference type="EMBL" id="JACHMN010000002">
    <property type="protein sequence ID" value="MBB5871746.1"/>
    <property type="molecule type" value="Genomic_DNA"/>
</dbReference>
<sequence length="93" mass="10242">MSEALELEFIPRWKLRAVSADEQASEYVLDNVQDVSDRMADLTADPDVVDIQCERYLHTVTITRAAPASGEGSVLAVLRNLRPTEPAGMAVVR</sequence>
<reference evidence="1 2" key="1">
    <citation type="submission" date="2020-08" db="EMBL/GenBank/DDBJ databases">
        <title>Sequencing the genomes of 1000 actinobacteria strains.</title>
        <authorList>
            <person name="Klenk H.-P."/>
        </authorList>
    </citation>
    <scope>NUCLEOTIDE SEQUENCE [LARGE SCALE GENOMIC DNA]</scope>
    <source>
        <strain evidence="1 2">DSM 45362</strain>
    </source>
</reference>
<gene>
    <name evidence="1" type="ORF">F4553_005125</name>
</gene>
<keyword evidence="2" id="KW-1185">Reference proteome</keyword>
<protein>
    <submittedName>
        <fullName evidence="1">Uncharacterized protein</fullName>
    </submittedName>
</protein>
<proteinExistence type="predicted"/>
<evidence type="ECO:0000313" key="2">
    <source>
        <dbReference type="Proteomes" id="UP000587527"/>
    </source>
</evidence>
<evidence type="ECO:0000313" key="1">
    <source>
        <dbReference type="EMBL" id="MBB5871746.1"/>
    </source>
</evidence>
<dbReference type="RefSeq" id="WP_184840003.1">
    <property type="nucleotide sequence ID" value="NZ_JACHMN010000002.1"/>
</dbReference>
<dbReference type="Proteomes" id="UP000587527">
    <property type="component" value="Unassembled WGS sequence"/>
</dbReference>
<accession>A0A841BW73</accession>
<comment type="caution">
    <text evidence="1">The sequence shown here is derived from an EMBL/GenBank/DDBJ whole genome shotgun (WGS) entry which is preliminary data.</text>
</comment>
<name>A0A841BW73_9ACTN</name>
<organism evidence="1 2">
    <name type="scientific">Allocatelliglobosispora scoriae</name>
    <dbReference type="NCBI Taxonomy" id="643052"/>
    <lineage>
        <taxon>Bacteria</taxon>
        <taxon>Bacillati</taxon>
        <taxon>Actinomycetota</taxon>
        <taxon>Actinomycetes</taxon>
        <taxon>Micromonosporales</taxon>
        <taxon>Micromonosporaceae</taxon>
        <taxon>Allocatelliglobosispora</taxon>
    </lineage>
</organism>